<comment type="subcellular location">
    <subcellularLocation>
        <location evidence="1">Nucleus</location>
        <location evidence="1">Nucleolus</location>
    </subcellularLocation>
</comment>
<sequence>MLQKELMDTTDAERKRQIKFLFKGWIKRERRKRKQLKELKDKEEKKMRKQAVKDGKKPFYCKKSEKRLLELLVDNYEQLRKSGKLNKHLKKEYGRKIIIKKKKKERRRERFVVSKY</sequence>
<feature type="coiled-coil region" evidence="2">
    <location>
        <begin position="26"/>
        <end position="82"/>
    </location>
</feature>
<dbReference type="Proteomes" id="UP000291343">
    <property type="component" value="Unassembled WGS sequence"/>
</dbReference>
<dbReference type="AlphaFoldDB" id="A0A482XE47"/>
<dbReference type="STRING" id="195883.A0A482XE47"/>
<dbReference type="InterPro" id="IPR009292">
    <property type="entry name" value="RRP36"/>
</dbReference>
<name>A0A482XE47_LAOST</name>
<evidence type="ECO:0000256" key="1">
    <source>
        <dbReference type="RuleBase" id="RU368027"/>
    </source>
</evidence>
<keyword evidence="2" id="KW-0175">Coiled coil</keyword>
<comment type="subunit">
    <text evidence="1">Associates with 90S and pre-40S pre-ribosomal particles.</text>
</comment>
<comment type="similarity">
    <text evidence="1">Belongs to the RRP36 family.</text>
</comment>
<dbReference type="EMBL" id="QKKF02012624">
    <property type="protein sequence ID" value="RZF43591.1"/>
    <property type="molecule type" value="Genomic_DNA"/>
</dbReference>
<dbReference type="InParanoid" id="A0A482XE47"/>
<evidence type="ECO:0000313" key="4">
    <source>
        <dbReference type="Proteomes" id="UP000291343"/>
    </source>
</evidence>
<dbReference type="GO" id="GO:1990904">
    <property type="term" value="C:ribonucleoprotein complex"/>
    <property type="evidence" value="ECO:0007669"/>
    <property type="project" value="UniProtKB-KW"/>
</dbReference>
<dbReference type="GO" id="GO:0005730">
    <property type="term" value="C:nucleolus"/>
    <property type="evidence" value="ECO:0007669"/>
    <property type="project" value="UniProtKB-SubCell"/>
</dbReference>
<accession>A0A482XE47</accession>
<keyword evidence="1" id="KW-0687">Ribonucleoprotein</keyword>
<dbReference type="Pfam" id="PF06102">
    <property type="entry name" value="RRP36"/>
    <property type="match status" value="1"/>
</dbReference>
<comment type="function">
    <text evidence="1">Component of the 90S pre-ribosome involved in the maturation of rRNAs. Required for early cleavages of the pre-RNAs in the 40S ribosomal subunit maturation pathway.</text>
</comment>
<dbReference type="GO" id="GO:0006364">
    <property type="term" value="P:rRNA processing"/>
    <property type="evidence" value="ECO:0007669"/>
    <property type="project" value="UniProtKB-UniRule"/>
</dbReference>
<reference evidence="3 4" key="1">
    <citation type="journal article" date="2017" name="Gigascience">
        <title>Genome sequence of the small brown planthopper, Laodelphax striatellus.</title>
        <authorList>
            <person name="Zhu J."/>
            <person name="Jiang F."/>
            <person name="Wang X."/>
            <person name="Yang P."/>
            <person name="Bao Y."/>
            <person name="Zhao W."/>
            <person name="Wang W."/>
            <person name="Lu H."/>
            <person name="Wang Q."/>
            <person name="Cui N."/>
            <person name="Li J."/>
            <person name="Chen X."/>
            <person name="Luo L."/>
            <person name="Yu J."/>
            <person name="Kang L."/>
            <person name="Cui F."/>
        </authorList>
    </citation>
    <scope>NUCLEOTIDE SEQUENCE [LARGE SCALE GENOMIC DNA]</scope>
    <source>
        <strain evidence="3">Lst14</strain>
    </source>
</reference>
<evidence type="ECO:0000256" key="2">
    <source>
        <dbReference type="SAM" id="Coils"/>
    </source>
</evidence>
<dbReference type="OrthoDB" id="448446at2759"/>
<protein>
    <recommendedName>
        <fullName evidence="1">rRNA biogenesis protein RRP36</fullName>
    </recommendedName>
</protein>
<evidence type="ECO:0000313" key="3">
    <source>
        <dbReference type="EMBL" id="RZF43591.1"/>
    </source>
</evidence>
<proteinExistence type="inferred from homology"/>
<keyword evidence="1" id="KW-0539">Nucleus</keyword>
<keyword evidence="1" id="KW-0690">Ribosome biogenesis</keyword>
<keyword evidence="1" id="KW-0698">rRNA processing</keyword>
<organism evidence="3 4">
    <name type="scientific">Laodelphax striatellus</name>
    <name type="common">Small brown planthopper</name>
    <name type="synonym">Delphax striatella</name>
    <dbReference type="NCBI Taxonomy" id="195883"/>
    <lineage>
        <taxon>Eukaryota</taxon>
        <taxon>Metazoa</taxon>
        <taxon>Ecdysozoa</taxon>
        <taxon>Arthropoda</taxon>
        <taxon>Hexapoda</taxon>
        <taxon>Insecta</taxon>
        <taxon>Pterygota</taxon>
        <taxon>Neoptera</taxon>
        <taxon>Paraneoptera</taxon>
        <taxon>Hemiptera</taxon>
        <taxon>Auchenorrhyncha</taxon>
        <taxon>Fulgoroidea</taxon>
        <taxon>Delphacidae</taxon>
        <taxon>Criomorphinae</taxon>
        <taxon>Laodelphax</taxon>
    </lineage>
</organism>
<comment type="caution">
    <text evidence="3">The sequence shown here is derived from an EMBL/GenBank/DDBJ whole genome shotgun (WGS) entry which is preliminary data.</text>
</comment>
<keyword evidence="4" id="KW-1185">Reference proteome</keyword>
<gene>
    <name evidence="3" type="ORF">LSTR_LSTR008104</name>
</gene>